<evidence type="ECO:0000256" key="1">
    <source>
        <dbReference type="SAM" id="MobiDB-lite"/>
    </source>
</evidence>
<protein>
    <submittedName>
        <fullName evidence="3">Uncharacterized protein</fullName>
    </submittedName>
</protein>
<keyword evidence="2" id="KW-0732">Signal</keyword>
<dbReference type="Proteomes" id="UP001050691">
    <property type="component" value="Unassembled WGS sequence"/>
</dbReference>
<evidence type="ECO:0000256" key="2">
    <source>
        <dbReference type="SAM" id="SignalP"/>
    </source>
</evidence>
<dbReference type="CDD" id="cd00657">
    <property type="entry name" value="Ferritin_like"/>
    <property type="match status" value="1"/>
</dbReference>
<dbReference type="InterPro" id="IPR009078">
    <property type="entry name" value="Ferritin-like_SF"/>
</dbReference>
<feature type="compositionally biased region" description="Low complexity" evidence="1">
    <location>
        <begin position="341"/>
        <end position="352"/>
    </location>
</feature>
<proteinExistence type="predicted"/>
<organism evidence="3 4">
    <name type="scientific">Clathrus columnatus</name>
    <dbReference type="NCBI Taxonomy" id="1419009"/>
    <lineage>
        <taxon>Eukaryota</taxon>
        <taxon>Fungi</taxon>
        <taxon>Dikarya</taxon>
        <taxon>Basidiomycota</taxon>
        <taxon>Agaricomycotina</taxon>
        <taxon>Agaricomycetes</taxon>
        <taxon>Phallomycetidae</taxon>
        <taxon>Phallales</taxon>
        <taxon>Clathraceae</taxon>
        <taxon>Clathrus</taxon>
    </lineage>
</organism>
<dbReference type="SUPFAM" id="SSF47240">
    <property type="entry name" value="Ferritin-like"/>
    <property type="match status" value="1"/>
</dbReference>
<evidence type="ECO:0000313" key="4">
    <source>
        <dbReference type="Proteomes" id="UP001050691"/>
    </source>
</evidence>
<feature type="compositionally biased region" description="Polar residues" evidence="1">
    <location>
        <begin position="353"/>
        <end position="363"/>
    </location>
</feature>
<comment type="caution">
    <text evidence="3">The sequence shown here is derived from an EMBL/GenBank/DDBJ whole genome shotgun (WGS) entry which is preliminary data.</text>
</comment>
<dbReference type="InterPro" id="IPR012347">
    <property type="entry name" value="Ferritin-like"/>
</dbReference>
<keyword evidence="4" id="KW-1185">Reference proteome</keyword>
<accession>A0AAV5A2G0</accession>
<feature type="chain" id="PRO_5043607537" evidence="2">
    <location>
        <begin position="20"/>
        <end position="377"/>
    </location>
</feature>
<gene>
    <name evidence="3" type="ORF">Clacol_001888</name>
</gene>
<dbReference type="Pfam" id="PF13668">
    <property type="entry name" value="Ferritin_2"/>
    <property type="match status" value="1"/>
</dbReference>
<dbReference type="EMBL" id="BPWL01000002">
    <property type="protein sequence ID" value="GJJ07683.1"/>
    <property type="molecule type" value="Genomic_DNA"/>
</dbReference>
<sequence length="377" mass="38749">MHLSSFKWALLSTPILTLAGPIKYTRDTSSTDSTSLLVFQFASVLEQLESQFYSQALSQFTDGDFLDAGFSSASIPTQLFQTISQDEQSHLTFLNKAIAALGGSPLQCNFNFGSALSSVTDMVNTARVVENVGVAAYLGGASLLTDPVITVEAGTIATVEARHQTMLNLLSSTGSTIPVPFDVALSPSEVLAIAGGFISGCQLPIPANPALTITNSETPTIGSQLTFSFDNMPSDTSSLFCQMLVGGSVTALVLPFQQCIVPPGINGPVALFITSNNDPLLNNVVDRATNTLVAGPAMAFIDSASPEAVVNLVRPSSSGGVAVSTNTTVSSETASSIIANGTSSASGSDTSGPNLSTGSTNGGNVTVIGWMNLPSSS</sequence>
<name>A0AAV5A2G0_9AGAM</name>
<feature type="signal peptide" evidence="2">
    <location>
        <begin position="1"/>
        <end position="19"/>
    </location>
</feature>
<evidence type="ECO:0000313" key="3">
    <source>
        <dbReference type="EMBL" id="GJJ07683.1"/>
    </source>
</evidence>
<feature type="region of interest" description="Disordered" evidence="1">
    <location>
        <begin position="340"/>
        <end position="363"/>
    </location>
</feature>
<dbReference type="Gene3D" id="1.20.1260.10">
    <property type="match status" value="1"/>
</dbReference>
<reference evidence="3" key="1">
    <citation type="submission" date="2021-10" db="EMBL/GenBank/DDBJ databases">
        <title>De novo Genome Assembly of Clathrus columnatus (Basidiomycota, Fungi) Using Illumina and Nanopore Sequence Data.</title>
        <authorList>
            <person name="Ogiso-Tanaka E."/>
            <person name="Itagaki H."/>
            <person name="Hosoya T."/>
            <person name="Hosaka K."/>
        </authorList>
    </citation>
    <scope>NUCLEOTIDE SEQUENCE</scope>
    <source>
        <strain evidence="3">MO-923</strain>
    </source>
</reference>
<dbReference type="AlphaFoldDB" id="A0AAV5A2G0"/>